<sequence>MARPSRRLRLGLGFTVAAVVLTGVIVAHELGSPTRGVEQAPHADAPACADIAEGYPAALDGHELADTGVPGVAVWGDQSVVLRCGLEPPAPTTDLCVTVDSVDWVYRQDESGDGRKVIITYGRDPAVEVAFDAQDTAVDRALVELSRIVRPIRQRNHCVDSTGG</sequence>
<organism evidence="2 4">
    <name type="scientific">Streptomyces antibioticus</name>
    <dbReference type="NCBI Taxonomy" id="1890"/>
    <lineage>
        <taxon>Bacteria</taxon>
        <taxon>Bacillati</taxon>
        <taxon>Actinomycetota</taxon>
        <taxon>Actinomycetes</taxon>
        <taxon>Kitasatosporales</taxon>
        <taxon>Streptomycetaceae</taxon>
        <taxon>Streptomyces</taxon>
    </lineage>
</organism>
<protein>
    <submittedName>
        <fullName evidence="2">DUF3515 domain-containing protein</fullName>
    </submittedName>
</protein>
<evidence type="ECO:0000313" key="1">
    <source>
        <dbReference type="EMBL" id="OOQ49996.1"/>
    </source>
</evidence>
<keyword evidence="3" id="KW-1185">Reference proteome</keyword>
<dbReference type="Pfam" id="PF12028">
    <property type="entry name" value="DUF3515"/>
    <property type="match status" value="1"/>
</dbReference>
<name>A0AAE7CLB1_STRAT</name>
<gene>
    <name evidence="1" type="ORF">AFM16_18955</name>
    <name evidence="2" type="ORF">HCX60_19245</name>
</gene>
<evidence type="ECO:0000313" key="2">
    <source>
        <dbReference type="EMBL" id="QIT45410.1"/>
    </source>
</evidence>
<proteinExistence type="predicted"/>
<evidence type="ECO:0000313" key="3">
    <source>
        <dbReference type="Proteomes" id="UP000190306"/>
    </source>
</evidence>
<dbReference type="Proteomes" id="UP000190306">
    <property type="component" value="Chromosome"/>
</dbReference>
<accession>A0AAE7CLB1</accession>
<dbReference type="EMBL" id="LHQL01000010">
    <property type="protein sequence ID" value="OOQ49996.1"/>
    <property type="molecule type" value="Genomic_DNA"/>
</dbReference>
<reference evidence="2 4" key="2">
    <citation type="submission" date="2020-03" db="EMBL/GenBank/DDBJ databases">
        <title>Is there a link between lipid content and antibiotic production in Streptomyces?</title>
        <authorList>
            <person name="David M."/>
            <person name="Lejeune C."/>
            <person name="Abreu S."/>
            <person name="Thibessard A."/>
            <person name="Leblond P."/>
            <person name="Chaminade P."/>
            <person name="Virolle M.-J."/>
        </authorList>
    </citation>
    <scope>NUCLEOTIDE SEQUENCE [LARGE SCALE GENOMIC DNA]</scope>
    <source>
        <strain evidence="2 4">DSM 41481</strain>
    </source>
</reference>
<evidence type="ECO:0000313" key="4">
    <source>
        <dbReference type="Proteomes" id="UP000502504"/>
    </source>
</evidence>
<reference evidence="1 3" key="1">
    <citation type="submission" date="2015-07" db="EMBL/GenBank/DDBJ databases">
        <title>Draft Genome Sequence of Streptomyces antibioticus, IMRU 3720 reveals insights in the evolution of actinomycin biosynthetic gene clusters in Streptomyces.</title>
        <authorList>
            <person name="Crnovcic I."/>
            <person name="Ruckert C."/>
            <person name="Kalinowksi J."/>
            <person name="Keller U."/>
        </authorList>
    </citation>
    <scope>NUCLEOTIDE SEQUENCE [LARGE SCALE GENOMIC DNA]</scope>
    <source>
        <strain evidence="1 3">DSM 41481</strain>
    </source>
</reference>
<dbReference type="Proteomes" id="UP000502504">
    <property type="component" value="Chromosome"/>
</dbReference>
<dbReference type="AlphaFoldDB" id="A0AAE7CLB1"/>
<dbReference type="EMBL" id="CP050692">
    <property type="protein sequence ID" value="QIT45410.1"/>
    <property type="molecule type" value="Genomic_DNA"/>
</dbReference>
<dbReference type="InterPro" id="IPR021903">
    <property type="entry name" value="DUF3515"/>
</dbReference>
<dbReference type="RefSeq" id="WP_078634050.1">
    <property type="nucleotide sequence ID" value="NZ_CM007717.1"/>
</dbReference>